<name>A0A5C3KQE9_COPMA</name>
<feature type="compositionally biased region" description="Basic and acidic residues" evidence="2">
    <location>
        <begin position="313"/>
        <end position="325"/>
    </location>
</feature>
<dbReference type="OrthoDB" id="3014077at2759"/>
<sequence>MPNLEREQAGSSGISHAALLEGARDLTIRDGVFVAVGRDQINNYAVNGGTPLEKLLAQCVIEATHESETAAYAPRCKAGTRREILRDMRSWLTCASNDRLPVLTLLWLSGPAGGRKSCIQRELVEICKEKEVLAASYFFSTRVENLDSARPFVATLAIQLCGCIPGYKPLVKEEILNDVSLFEKSMEVQFERLISVPLQRINSASPHPAEPITTPYTQPLLSKPQSSSEEAPPSDWNEGRTKSHPLKRSLTSTLGLSTLLRLLPRAKPQAIEQKGLQPVDSAKVTADLLSQIDKINCLPPHADSGSATSASKPELRNYHPQDNYHRRSGRVSKRKRPTSRPEFDIRSTFEDEEIEAITYRIMLESYGCDTDIESYLIETILEIRKKHPSSASIPRDWPSQEDIQKVVRKSSGQFIYASTFLTFIDNPRRNLVEMFDLAVNFVQTPSTTLNPFATLDALYTCILDAADADISLLKRLLHAMVDMASTGTITTDAMLDESFVLPRGTTATTFCDLHSIIRISAPHASINNISFHHKSIEDYLLSPQRSGKYHQKVVETNRDIFDRCIDCLSPWADKTRLCWNVPSYIFAVDYASRRWHLHAGVLLSQTFPEPMTSDAVASLPTATMVYRHWCGDREARLSFLYGPYCSLADKVHAELVGRDLFTNIWYLSDLYHGWYVAVFPEWGRSLSIFQIWTYVHFN</sequence>
<evidence type="ECO:0000313" key="4">
    <source>
        <dbReference type="EMBL" id="TFK22780.1"/>
    </source>
</evidence>
<feature type="region of interest" description="Disordered" evidence="2">
    <location>
        <begin position="205"/>
        <end position="250"/>
    </location>
</feature>
<organism evidence="4 5">
    <name type="scientific">Coprinopsis marcescibilis</name>
    <name type="common">Agaric fungus</name>
    <name type="synonym">Psathyrella marcescibilis</name>
    <dbReference type="NCBI Taxonomy" id="230819"/>
    <lineage>
        <taxon>Eukaryota</taxon>
        <taxon>Fungi</taxon>
        <taxon>Dikarya</taxon>
        <taxon>Basidiomycota</taxon>
        <taxon>Agaricomycotina</taxon>
        <taxon>Agaricomycetes</taxon>
        <taxon>Agaricomycetidae</taxon>
        <taxon>Agaricales</taxon>
        <taxon>Agaricineae</taxon>
        <taxon>Psathyrellaceae</taxon>
        <taxon>Coprinopsis</taxon>
    </lineage>
</organism>
<proteinExistence type="predicted"/>
<keyword evidence="1" id="KW-0677">Repeat</keyword>
<dbReference type="Proteomes" id="UP000307440">
    <property type="component" value="Unassembled WGS sequence"/>
</dbReference>
<evidence type="ECO:0000313" key="5">
    <source>
        <dbReference type="Proteomes" id="UP000307440"/>
    </source>
</evidence>
<evidence type="ECO:0000259" key="3">
    <source>
        <dbReference type="Pfam" id="PF24883"/>
    </source>
</evidence>
<accession>A0A5C3KQE9</accession>
<feature type="compositionally biased region" description="Polar residues" evidence="2">
    <location>
        <begin position="214"/>
        <end position="229"/>
    </location>
</feature>
<dbReference type="InterPro" id="IPR056884">
    <property type="entry name" value="NPHP3-like_N"/>
</dbReference>
<feature type="domain" description="Nephrocystin 3-like N-terminal" evidence="3">
    <location>
        <begin position="80"/>
        <end position="203"/>
    </location>
</feature>
<dbReference type="AlphaFoldDB" id="A0A5C3KQE9"/>
<dbReference type="Pfam" id="PF24883">
    <property type="entry name" value="NPHP3_N"/>
    <property type="match status" value="1"/>
</dbReference>
<protein>
    <recommendedName>
        <fullName evidence="3">Nephrocystin 3-like N-terminal domain-containing protein</fullName>
    </recommendedName>
</protein>
<keyword evidence="5" id="KW-1185">Reference proteome</keyword>
<evidence type="ECO:0000256" key="1">
    <source>
        <dbReference type="ARBA" id="ARBA00022737"/>
    </source>
</evidence>
<dbReference type="EMBL" id="ML210232">
    <property type="protein sequence ID" value="TFK22780.1"/>
    <property type="molecule type" value="Genomic_DNA"/>
</dbReference>
<evidence type="ECO:0000256" key="2">
    <source>
        <dbReference type="SAM" id="MobiDB-lite"/>
    </source>
</evidence>
<feature type="compositionally biased region" description="Basic residues" evidence="2">
    <location>
        <begin position="326"/>
        <end position="338"/>
    </location>
</feature>
<feature type="region of interest" description="Disordered" evidence="2">
    <location>
        <begin position="300"/>
        <end position="345"/>
    </location>
</feature>
<gene>
    <name evidence="4" type="ORF">FA15DRAFT_706020</name>
</gene>
<reference evidence="4 5" key="1">
    <citation type="journal article" date="2019" name="Nat. Ecol. Evol.">
        <title>Megaphylogeny resolves global patterns of mushroom evolution.</title>
        <authorList>
            <person name="Varga T."/>
            <person name="Krizsan K."/>
            <person name="Foldi C."/>
            <person name="Dima B."/>
            <person name="Sanchez-Garcia M."/>
            <person name="Sanchez-Ramirez S."/>
            <person name="Szollosi G.J."/>
            <person name="Szarkandi J.G."/>
            <person name="Papp V."/>
            <person name="Albert L."/>
            <person name="Andreopoulos W."/>
            <person name="Angelini C."/>
            <person name="Antonin V."/>
            <person name="Barry K.W."/>
            <person name="Bougher N.L."/>
            <person name="Buchanan P."/>
            <person name="Buyck B."/>
            <person name="Bense V."/>
            <person name="Catcheside P."/>
            <person name="Chovatia M."/>
            <person name="Cooper J."/>
            <person name="Damon W."/>
            <person name="Desjardin D."/>
            <person name="Finy P."/>
            <person name="Geml J."/>
            <person name="Haridas S."/>
            <person name="Hughes K."/>
            <person name="Justo A."/>
            <person name="Karasinski D."/>
            <person name="Kautmanova I."/>
            <person name="Kiss B."/>
            <person name="Kocsube S."/>
            <person name="Kotiranta H."/>
            <person name="LaButti K.M."/>
            <person name="Lechner B.E."/>
            <person name="Liimatainen K."/>
            <person name="Lipzen A."/>
            <person name="Lukacs Z."/>
            <person name="Mihaltcheva S."/>
            <person name="Morgado L.N."/>
            <person name="Niskanen T."/>
            <person name="Noordeloos M.E."/>
            <person name="Ohm R.A."/>
            <person name="Ortiz-Santana B."/>
            <person name="Ovrebo C."/>
            <person name="Racz N."/>
            <person name="Riley R."/>
            <person name="Savchenko A."/>
            <person name="Shiryaev A."/>
            <person name="Soop K."/>
            <person name="Spirin V."/>
            <person name="Szebenyi C."/>
            <person name="Tomsovsky M."/>
            <person name="Tulloss R.E."/>
            <person name="Uehling J."/>
            <person name="Grigoriev I.V."/>
            <person name="Vagvolgyi C."/>
            <person name="Papp T."/>
            <person name="Martin F.M."/>
            <person name="Miettinen O."/>
            <person name="Hibbett D.S."/>
            <person name="Nagy L.G."/>
        </authorList>
    </citation>
    <scope>NUCLEOTIDE SEQUENCE [LARGE SCALE GENOMIC DNA]</scope>
    <source>
        <strain evidence="4 5">CBS 121175</strain>
    </source>
</reference>